<evidence type="ECO:0000256" key="6">
    <source>
        <dbReference type="ARBA" id="ARBA00023180"/>
    </source>
</evidence>
<evidence type="ECO:0000256" key="5">
    <source>
        <dbReference type="ARBA" id="ARBA00023136"/>
    </source>
</evidence>
<dbReference type="AlphaFoldDB" id="A0A5C3M9K3"/>
<gene>
    <name evidence="10" type="ORF">BDQ12DRAFT_679389</name>
</gene>
<name>A0A5C3M9K3_9AGAR</name>
<accession>A0A5C3M9K3</accession>
<dbReference type="Pfam" id="PF20238">
    <property type="entry name" value="BIM1-like_dom"/>
    <property type="match status" value="1"/>
</dbReference>
<dbReference type="GO" id="GO:0005886">
    <property type="term" value="C:plasma membrane"/>
    <property type="evidence" value="ECO:0007669"/>
    <property type="project" value="UniProtKB-SubCell"/>
</dbReference>
<keyword evidence="7" id="KW-0449">Lipoprotein</keyword>
<keyword evidence="3" id="KW-0336">GPI-anchor</keyword>
<evidence type="ECO:0000256" key="3">
    <source>
        <dbReference type="ARBA" id="ARBA00022622"/>
    </source>
</evidence>
<keyword evidence="2" id="KW-1003">Cell membrane</keyword>
<dbReference type="InterPro" id="IPR046936">
    <property type="entry name" value="BIM1-like"/>
</dbReference>
<sequence length="165" mass="18623">MQSSILFLISLLSVVVNAHFQLQFPAPRGVFVENDEPNFCDGYNTAASNRTAFPLTGGFFTLNSEHPKWTSEVLLSTASNPTSFDNFSSVVPFFQLNGEGIFCIPLDFSKTNATGLKDGQNVTIQVRKNLSINYTVLIAVFTVDRLRWRRQYFIPMRGFDVIQQR</sequence>
<evidence type="ECO:0000256" key="2">
    <source>
        <dbReference type="ARBA" id="ARBA00022475"/>
    </source>
</evidence>
<organism evidence="10 11">
    <name type="scientific">Crucibulum laeve</name>
    <dbReference type="NCBI Taxonomy" id="68775"/>
    <lineage>
        <taxon>Eukaryota</taxon>
        <taxon>Fungi</taxon>
        <taxon>Dikarya</taxon>
        <taxon>Basidiomycota</taxon>
        <taxon>Agaricomycotina</taxon>
        <taxon>Agaricomycetes</taxon>
        <taxon>Agaricomycetidae</taxon>
        <taxon>Agaricales</taxon>
        <taxon>Agaricineae</taxon>
        <taxon>Nidulariaceae</taxon>
        <taxon>Crucibulum</taxon>
    </lineage>
</organism>
<reference evidence="10 11" key="1">
    <citation type="journal article" date="2019" name="Nat. Ecol. Evol.">
        <title>Megaphylogeny resolves global patterns of mushroom evolution.</title>
        <authorList>
            <person name="Varga T."/>
            <person name="Krizsan K."/>
            <person name="Foldi C."/>
            <person name="Dima B."/>
            <person name="Sanchez-Garcia M."/>
            <person name="Sanchez-Ramirez S."/>
            <person name="Szollosi G.J."/>
            <person name="Szarkandi J.G."/>
            <person name="Papp V."/>
            <person name="Albert L."/>
            <person name="Andreopoulos W."/>
            <person name="Angelini C."/>
            <person name="Antonin V."/>
            <person name="Barry K.W."/>
            <person name="Bougher N.L."/>
            <person name="Buchanan P."/>
            <person name="Buyck B."/>
            <person name="Bense V."/>
            <person name="Catcheside P."/>
            <person name="Chovatia M."/>
            <person name="Cooper J."/>
            <person name="Damon W."/>
            <person name="Desjardin D."/>
            <person name="Finy P."/>
            <person name="Geml J."/>
            <person name="Haridas S."/>
            <person name="Hughes K."/>
            <person name="Justo A."/>
            <person name="Karasinski D."/>
            <person name="Kautmanova I."/>
            <person name="Kiss B."/>
            <person name="Kocsube S."/>
            <person name="Kotiranta H."/>
            <person name="LaButti K.M."/>
            <person name="Lechner B.E."/>
            <person name="Liimatainen K."/>
            <person name="Lipzen A."/>
            <person name="Lukacs Z."/>
            <person name="Mihaltcheva S."/>
            <person name="Morgado L.N."/>
            <person name="Niskanen T."/>
            <person name="Noordeloos M.E."/>
            <person name="Ohm R.A."/>
            <person name="Ortiz-Santana B."/>
            <person name="Ovrebo C."/>
            <person name="Racz N."/>
            <person name="Riley R."/>
            <person name="Savchenko A."/>
            <person name="Shiryaev A."/>
            <person name="Soop K."/>
            <person name="Spirin V."/>
            <person name="Szebenyi C."/>
            <person name="Tomsovsky M."/>
            <person name="Tulloss R.E."/>
            <person name="Uehling J."/>
            <person name="Grigoriev I.V."/>
            <person name="Vagvolgyi C."/>
            <person name="Papp T."/>
            <person name="Martin F.M."/>
            <person name="Miettinen O."/>
            <person name="Hibbett D.S."/>
            <person name="Nagy L.G."/>
        </authorList>
    </citation>
    <scope>NUCLEOTIDE SEQUENCE [LARGE SCALE GENOMIC DNA]</scope>
    <source>
        <strain evidence="10 11">CBS 166.37</strain>
    </source>
</reference>
<feature type="domain" description="Copper acquisition factor BIM1-like" evidence="9">
    <location>
        <begin position="17"/>
        <end position="129"/>
    </location>
</feature>
<evidence type="ECO:0000259" key="9">
    <source>
        <dbReference type="Pfam" id="PF20238"/>
    </source>
</evidence>
<evidence type="ECO:0000313" key="11">
    <source>
        <dbReference type="Proteomes" id="UP000308652"/>
    </source>
</evidence>
<evidence type="ECO:0000313" key="10">
    <source>
        <dbReference type="EMBL" id="TFK41393.1"/>
    </source>
</evidence>
<keyword evidence="11" id="KW-1185">Reference proteome</keyword>
<dbReference type="GO" id="GO:0098552">
    <property type="term" value="C:side of membrane"/>
    <property type="evidence" value="ECO:0007669"/>
    <property type="project" value="UniProtKB-KW"/>
</dbReference>
<dbReference type="STRING" id="68775.A0A5C3M9K3"/>
<evidence type="ECO:0000256" key="7">
    <source>
        <dbReference type="ARBA" id="ARBA00023288"/>
    </source>
</evidence>
<dbReference type="PANTHER" id="PTHR34992">
    <property type="entry name" value="HYPHAL ANASTAMOSIS-7 PROTEIN"/>
    <property type="match status" value="1"/>
</dbReference>
<protein>
    <recommendedName>
        <fullName evidence="9">Copper acquisition factor BIM1-like domain-containing protein</fullName>
    </recommendedName>
</protein>
<dbReference type="CDD" id="cd21176">
    <property type="entry name" value="LPMO_auxiliary-like"/>
    <property type="match status" value="1"/>
</dbReference>
<evidence type="ECO:0000256" key="1">
    <source>
        <dbReference type="ARBA" id="ARBA00004609"/>
    </source>
</evidence>
<dbReference type="EMBL" id="ML213595">
    <property type="protein sequence ID" value="TFK41393.1"/>
    <property type="molecule type" value="Genomic_DNA"/>
</dbReference>
<dbReference type="InterPro" id="IPR046530">
    <property type="entry name" value="BIM1-like_dom"/>
</dbReference>
<dbReference type="PANTHER" id="PTHR34992:SF1">
    <property type="entry name" value="COPPER ACQUISITION FACTOR BIM1-LIKE DOMAIN-CONTAINING PROTEIN"/>
    <property type="match status" value="1"/>
</dbReference>
<evidence type="ECO:0000256" key="4">
    <source>
        <dbReference type="ARBA" id="ARBA00022729"/>
    </source>
</evidence>
<proteinExistence type="predicted"/>
<dbReference type="Proteomes" id="UP000308652">
    <property type="component" value="Unassembled WGS sequence"/>
</dbReference>
<evidence type="ECO:0000256" key="8">
    <source>
        <dbReference type="SAM" id="SignalP"/>
    </source>
</evidence>
<feature type="signal peptide" evidence="8">
    <location>
        <begin position="1"/>
        <end position="18"/>
    </location>
</feature>
<feature type="chain" id="PRO_5022858989" description="Copper acquisition factor BIM1-like domain-containing protein" evidence="8">
    <location>
        <begin position="19"/>
        <end position="165"/>
    </location>
</feature>
<comment type="subcellular location">
    <subcellularLocation>
        <location evidence="1">Cell membrane</location>
        <topology evidence="1">Lipid-anchor</topology>
        <topology evidence="1">GPI-anchor</topology>
    </subcellularLocation>
</comment>
<dbReference type="OrthoDB" id="2146436at2759"/>
<keyword evidence="6" id="KW-0325">Glycoprotein</keyword>
<keyword evidence="4 8" id="KW-0732">Signal</keyword>
<keyword evidence="5" id="KW-0472">Membrane</keyword>